<sequence length="398" mass="44709">MQGANGTPAVPEERLVILDILRGLAVLGMILAHGQKMMAALAPHWPENPAGWAIIHLVAEKDRAIFALLFGVSFAVMMGRIEARHQPVFPVFLRRLAVLYLIGFFVEAFTRFHILREYAFWGVALLFLRTYPTRTLLVVAAICAASFSIRDLADSSYAVLTQGWETARNQEISSQQTWWLSLQQKEQALASPEYVAVVKSRVQHMLGSLISAERLTPGIYLTFFILGLLAIRHRIFTEAVKHRRLILGFMLAGATAWAAAWWLLPLLPEQVITPRIGYRLHTGLGFIDEQFLAFTWIGGITLLLATRPAGAAILAPLGWVGRMALTNYILHAVVIDFACATYGLNLRLNPPLLLLFSAALFLTLAIGSKAWLTHFRYGPVEWIWRCLTYWHWQPIKKG</sequence>
<dbReference type="AlphaFoldDB" id="A0A4Q1C3A1"/>
<name>A0A4Q1C3A1_9BACT</name>
<dbReference type="InterPro" id="IPR052529">
    <property type="entry name" value="Bact_Transport_Assoc"/>
</dbReference>
<feature type="transmembrane region" description="Helical" evidence="1">
    <location>
        <begin position="118"/>
        <end position="147"/>
    </location>
</feature>
<feature type="domain" description="DUF418" evidence="2">
    <location>
        <begin position="231"/>
        <end position="390"/>
    </location>
</feature>
<feature type="transmembrane region" description="Helical" evidence="1">
    <location>
        <begin position="15"/>
        <end position="32"/>
    </location>
</feature>
<feature type="transmembrane region" description="Helical" evidence="1">
    <location>
        <begin position="293"/>
        <end position="316"/>
    </location>
</feature>
<feature type="transmembrane region" description="Helical" evidence="1">
    <location>
        <begin position="352"/>
        <end position="372"/>
    </location>
</feature>
<feature type="transmembrane region" description="Helical" evidence="1">
    <location>
        <begin position="245"/>
        <end position="264"/>
    </location>
</feature>
<dbReference type="PANTHER" id="PTHR30590:SF2">
    <property type="entry name" value="INNER MEMBRANE PROTEIN"/>
    <property type="match status" value="1"/>
</dbReference>
<dbReference type="Pfam" id="PF07786">
    <property type="entry name" value="HGSNAT_cat"/>
    <property type="match status" value="1"/>
</dbReference>
<feature type="transmembrane region" description="Helical" evidence="1">
    <location>
        <begin position="215"/>
        <end position="233"/>
    </location>
</feature>
<gene>
    <name evidence="4" type="ORF">ESB00_13950</name>
</gene>
<dbReference type="InterPro" id="IPR012429">
    <property type="entry name" value="HGSNAT_cat"/>
</dbReference>
<keyword evidence="5" id="KW-1185">Reference proteome</keyword>
<evidence type="ECO:0000259" key="2">
    <source>
        <dbReference type="Pfam" id="PF04235"/>
    </source>
</evidence>
<evidence type="ECO:0000256" key="1">
    <source>
        <dbReference type="SAM" id="Phobius"/>
    </source>
</evidence>
<keyword evidence="1" id="KW-0812">Transmembrane</keyword>
<keyword evidence="1" id="KW-0472">Membrane</keyword>
<dbReference type="EMBL" id="SDHX01000002">
    <property type="protein sequence ID" value="RXK52817.1"/>
    <property type="molecule type" value="Genomic_DNA"/>
</dbReference>
<dbReference type="Pfam" id="PF04235">
    <property type="entry name" value="DUF418"/>
    <property type="match status" value="1"/>
</dbReference>
<protein>
    <submittedName>
        <fullName evidence="4">DUF418 domain-containing protein</fullName>
    </submittedName>
</protein>
<organism evidence="4 5">
    <name type="scientific">Oleiharenicola lentus</name>
    <dbReference type="NCBI Taxonomy" id="2508720"/>
    <lineage>
        <taxon>Bacteria</taxon>
        <taxon>Pseudomonadati</taxon>
        <taxon>Verrucomicrobiota</taxon>
        <taxon>Opitutia</taxon>
        <taxon>Opitutales</taxon>
        <taxon>Opitutaceae</taxon>
        <taxon>Oleiharenicola</taxon>
    </lineage>
</organism>
<evidence type="ECO:0000259" key="3">
    <source>
        <dbReference type="Pfam" id="PF07786"/>
    </source>
</evidence>
<dbReference type="Proteomes" id="UP000290218">
    <property type="component" value="Unassembled WGS sequence"/>
</dbReference>
<dbReference type="InterPro" id="IPR007349">
    <property type="entry name" value="DUF418"/>
</dbReference>
<comment type="caution">
    <text evidence="4">The sequence shown here is derived from an EMBL/GenBank/DDBJ whole genome shotgun (WGS) entry which is preliminary data.</text>
</comment>
<dbReference type="OrthoDB" id="9807744at2"/>
<evidence type="ECO:0000313" key="4">
    <source>
        <dbReference type="EMBL" id="RXK52817.1"/>
    </source>
</evidence>
<dbReference type="PANTHER" id="PTHR30590">
    <property type="entry name" value="INNER MEMBRANE PROTEIN"/>
    <property type="match status" value="1"/>
</dbReference>
<evidence type="ECO:0000313" key="5">
    <source>
        <dbReference type="Proteomes" id="UP000290218"/>
    </source>
</evidence>
<proteinExistence type="predicted"/>
<feature type="transmembrane region" description="Helical" evidence="1">
    <location>
        <begin position="64"/>
        <end position="81"/>
    </location>
</feature>
<feature type="domain" description="Heparan-alpha-glucosaminide N-acetyltransferase catalytic" evidence="3">
    <location>
        <begin position="14"/>
        <end position="195"/>
    </location>
</feature>
<keyword evidence="1" id="KW-1133">Transmembrane helix</keyword>
<reference evidence="4 5" key="1">
    <citation type="submission" date="2019-01" db="EMBL/GenBank/DDBJ databases">
        <title>Lacunisphaera sp. strain TWA-58.</title>
        <authorList>
            <person name="Chen W.-M."/>
        </authorList>
    </citation>
    <scope>NUCLEOTIDE SEQUENCE [LARGE SCALE GENOMIC DNA]</scope>
    <source>
        <strain evidence="4 5">TWA-58</strain>
    </source>
</reference>
<accession>A0A4Q1C3A1</accession>
<dbReference type="RefSeq" id="WP_129048408.1">
    <property type="nucleotide sequence ID" value="NZ_SDHX01000002.1"/>
</dbReference>